<dbReference type="AlphaFoldDB" id="A0AAV2N8X1"/>
<accession>A0AAV2N8X1</accession>
<keyword evidence="2" id="KW-1185">Reference proteome</keyword>
<evidence type="ECO:0000313" key="1">
    <source>
        <dbReference type="EMBL" id="CAL1676136.1"/>
    </source>
</evidence>
<name>A0AAV2N8X1_9HYME</name>
<protein>
    <submittedName>
        <fullName evidence="1">Uncharacterized protein</fullName>
    </submittedName>
</protein>
<dbReference type="Proteomes" id="UP001497644">
    <property type="component" value="Chromosome 11"/>
</dbReference>
<proteinExistence type="predicted"/>
<evidence type="ECO:0000313" key="2">
    <source>
        <dbReference type="Proteomes" id="UP001497644"/>
    </source>
</evidence>
<reference evidence="1" key="1">
    <citation type="submission" date="2024-04" db="EMBL/GenBank/DDBJ databases">
        <authorList>
            <consortium name="Molecular Ecology Group"/>
        </authorList>
    </citation>
    <scope>NUCLEOTIDE SEQUENCE</scope>
</reference>
<dbReference type="EMBL" id="OZ034834">
    <property type="protein sequence ID" value="CAL1676136.1"/>
    <property type="molecule type" value="Genomic_DNA"/>
</dbReference>
<gene>
    <name evidence="1" type="ORF">LPLAT_LOCUS2376</name>
</gene>
<organism evidence="1 2">
    <name type="scientific">Lasius platythorax</name>
    <dbReference type="NCBI Taxonomy" id="488582"/>
    <lineage>
        <taxon>Eukaryota</taxon>
        <taxon>Metazoa</taxon>
        <taxon>Ecdysozoa</taxon>
        <taxon>Arthropoda</taxon>
        <taxon>Hexapoda</taxon>
        <taxon>Insecta</taxon>
        <taxon>Pterygota</taxon>
        <taxon>Neoptera</taxon>
        <taxon>Endopterygota</taxon>
        <taxon>Hymenoptera</taxon>
        <taxon>Apocrita</taxon>
        <taxon>Aculeata</taxon>
        <taxon>Formicoidea</taxon>
        <taxon>Formicidae</taxon>
        <taxon>Formicinae</taxon>
        <taxon>Lasius</taxon>
        <taxon>Lasius</taxon>
    </lineage>
</organism>
<sequence>MQVCVNILTPLRVHNSKLYSDLATIRETRPFHRKRIYPKFEVAGSTTHLDLQQLVLLTQSYLASAIPKWHQIV</sequence>